<proteinExistence type="predicted"/>
<reference evidence="2 3" key="2">
    <citation type="journal article" date="2017" name="Int. J. Syst. Evol. Microbiol.">
        <title>Gordonia phthalatica sp. nov., a di-n-butyl phthalate-degrading bacterium isolated from activated sludge.</title>
        <authorList>
            <person name="Jin D."/>
            <person name="Kong X."/>
            <person name="Jia M."/>
            <person name="Yu X."/>
            <person name="Wang X."/>
            <person name="Zhuang X."/>
            <person name="Deng Y."/>
            <person name="Bai Z."/>
        </authorList>
    </citation>
    <scope>NUCLEOTIDE SEQUENCE [LARGE SCALE GENOMIC DNA]</scope>
    <source>
        <strain evidence="2 3">QH-11</strain>
    </source>
</reference>
<feature type="compositionally biased region" description="Low complexity" evidence="1">
    <location>
        <begin position="14"/>
        <end position="25"/>
    </location>
</feature>
<reference evidence="3" key="1">
    <citation type="submission" date="2015-06" db="EMBL/GenBank/DDBJ databases">
        <title>Complete genome sequence and metabolic analysis of phthalate degradation pathway in Gordonia sp. QH-11.</title>
        <authorList>
            <person name="Jin D."/>
            <person name="Kong X."/>
            <person name="Bai Z."/>
        </authorList>
    </citation>
    <scope>NUCLEOTIDE SEQUENCE [LARGE SCALE GENOMIC DNA]</scope>
    <source>
        <strain evidence="3">QH-11</strain>
    </source>
</reference>
<feature type="compositionally biased region" description="Basic residues" evidence="1">
    <location>
        <begin position="1"/>
        <end position="10"/>
    </location>
</feature>
<feature type="region of interest" description="Disordered" evidence="1">
    <location>
        <begin position="1"/>
        <end position="25"/>
    </location>
</feature>
<evidence type="ECO:0000313" key="2">
    <source>
        <dbReference type="EMBL" id="ALG85267.1"/>
    </source>
</evidence>
<dbReference type="STRING" id="1136941.ACH46_13250"/>
<evidence type="ECO:0000313" key="3">
    <source>
        <dbReference type="Proteomes" id="UP000063789"/>
    </source>
</evidence>
<dbReference type="AlphaFoldDB" id="A0A0N9NC87"/>
<keyword evidence="3" id="KW-1185">Reference proteome</keyword>
<name>A0A0N9NC87_9ACTN</name>
<dbReference type="EMBL" id="CP011853">
    <property type="protein sequence ID" value="ALG85267.1"/>
    <property type="molecule type" value="Genomic_DNA"/>
</dbReference>
<evidence type="ECO:0000256" key="1">
    <source>
        <dbReference type="SAM" id="MobiDB-lite"/>
    </source>
</evidence>
<dbReference type="PATRIC" id="fig|1136941.3.peg.2696"/>
<dbReference type="RefSeq" id="WP_062393341.1">
    <property type="nucleotide sequence ID" value="NZ_CP011853.1"/>
</dbReference>
<dbReference type="OrthoDB" id="280176at2"/>
<sequence length="315" mass="34281">MSLFRRRSTRRSGPAPAAADAPRDTAFPALTAGDADWIRATAQRVLAENGVEATLEADGATFTASDGYRITLDNAFATCASASRDEWLTILERHFGRMARTTTLPGIDDLTIDQIRNQVRTRLVPDDALTAMGIDMAAYARPVADDLAAVLCIDFPETITYVSSHYAERFPDLDELFRFGQMHTDAEPIDSVQDVGNGVIAVAGDSVFTASKILNLDGLLTHLRMDAPRGVIVSVPERSTIFLHPIRDLSVIETIGVMASAGASYFEDAAYSVSPNLYHWYRGRLSYIGGLDHETDSIAIRPTDELTEILNGLVG</sequence>
<organism evidence="2 3">
    <name type="scientific">Gordonia phthalatica</name>
    <dbReference type="NCBI Taxonomy" id="1136941"/>
    <lineage>
        <taxon>Bacteria</taxon>
        <taxon>Bacillati</taxon>
        <taxon>Actinomycetota</taxon>
        <taxon>Actinomycetes</taxon>
        <taxon>Mycobacteriales</taxon>
        <taxon>Gordoniaceae</taxon>
        <taxon>Gordonia</taxon>
    </lineage>
</organism>
<dbReference type="Proteomes" id="UP000063789">
    <property type="component" value="Chromosome"/>
</dbReference>
<protein>
    <submittedName>
        <fullName evidence="2">Uncharacterized protein</fullName>
    </submittedName>
</protein>
<dbReference type="KEGG" id="goq:ACH46_13250"/>
<accession>A0A0N9NC87</accession>
<gene>
    <name evidence="2" type="ORF">ACH46_13250</name>
</gene>